<name>A0A1V9FQQ8_9BACT</name>
<protein>
    <submittedName>
        <fullName evidence="1">Uncharacterized protein</fullName>
    </submittedName>
</protein>
<dbReference type="AlphaFoldDB" id="A0A1V9FQQ8"/>
<sequence length="80" mass="9584">MWKSLAFPQRVFQGDKIRFNNSPREVSADTMFQVVKADEHYFEVLPISPECDTLQDFITKKIVRYFDIGYYVQVEIWNDE</sequence>
<dbReference type="RefSeq" id="WP_081152478.1">
    <property type="nucleotide sequence ID" value="NZ_LVYD01000059.1"/>
</dbReference>
<evidence type="ECO:0000313" key="2">
    <source>
        <dbReference type="Proteomes" id="UP000192796"/>
    </source>
</evidence>
<dbReference type="EMBL" id="LVYD01000059">
    <property type="protein sequence ID" value="OQP60683.1"/>
    <property type="molecule type" value="Genomic_DNA"/>
</dbReference>
<dbReference type="STRING" id="1703345.A3860_32300"/>
<dbReference type="OrthoDB" id="676603at2"/>
<comment type="caution">
    <text evidence="1">The sequence shown here is derived from an EMBL/GenBank/DDBJ whole genome shotgun (WGS) entry which is preliminary data.</text>
</comment>
<gene>
    <name evidence="1" type="ORF">A3860_32300</name>
</gene>
<organism evidence="1 2">
    <name type="scientific">Niastella vici</name>
    <dbReference type="NCBI Taxonomy" id="1703345"/>
    <lineage>
        <taxon>Bacteria</taxon>
        <taxon>Pseudomonadati</taxon>
        <taxon>Bacteroidota</taxon>
        <taxon>Chitinophagia</taxon>
        <taxon>Chitinophagales</taxon>
        <taxon>Chitinophagaceae</taxon>
        <taxon>Niastella</taxon>
    </lineage>
</organism>
<keyword evidence="2" id="KW-1185">Reference proteome</keyword>
<proteinExistence type="predicted"/>
<accession>A0A1V9FQQ8</accession>
<dbReference type="Proteomes" id="UP000192796">
    <property type="component" value="Unassembled WGS sequence"/>
</dbReference>
<reference evidence="1 2" key="1">
    <citation type="submission" date="2016-03" db="EMBL/GenBank/DDBJ databases">
        <title>Niastella vici sp. nov., isolated from farmland soil.</title>
        <authorList>
            <person name="Chen L."/>
            <person name="Wang D."/>
            <person name="Yang S."/>
            <person name="Wang G."/>
        </authorList>
    </citation>
    <scope>NUCLEOTIDE SEQUENCE [LARGE SCALE GENOMIC DNA]</scope>
    <source>
        <strain evidence="1 2">DJ57</strain>
    </source>
</reference>
<evidence type="ECO:0000313" key="1">
    <source>
        <dbReference type="EMBL" id="OQP60683.1"/>
    </source>
</evidence>